<dbReference type="AlphaFoldDB" id="A0A5N0E7E3"/>
<dbReference type="Gene3D" id="3.50.50.60">
    <property type="entry name" value="FAD/NAD(P)-binding domain"/>
    <property type="match status" value="1"/>
</dbReference>
<dbReference type="PANTHER" id="PTHR46972">
    <property type="entry name" value="MONOOXYGENASE ASQM-RELATED"/>
    <property type="match status" value="1"/>
</dbReference>
<evidence type="ECO:0000259" key="6">
    <source>
        <dbReference type="Pfam" id="PF01494"/>
    </source>
</evidence>
<keyword evidence="5" id="KW-0547">Nucleotide-binding</keyword>
<dbReference type="GO" id="GO:0005737">
    <property type="term" value="C:cytoplasm"/>
    <property type="evidence" value="ECO:0007669"/>
    <property type="project" value="UniProtKB-SubCell"/>
</dbReference>
<organism evidence="7 8">
    <name type="scientific">Nocardia colli</name>
    <dbReference type="NCBI Taxonomy" id="2545717"/>
    <lineage>
        <taxon>Bacteria</taxon>
        <taxon>Bacillati</taxon>
        <taxon>Actinomycetota</taxon>
        <taxon>Actinomycetes</taxon>
        <taxon>Mycobacteriales</taxon>
        <taxon>Nocardiaceae</taxon>
        <taxon>Nocardia</taxon>
    </lineage>
</organism>
<comment type="subcellular location">
    <subcellularLocation>
        <location evidence="5">Cytoplasm</location>
    </subcellularLocation>
</comment>
<comment type="caution">
    <text evidence="7">The sequence shown here is derived from an EMBL/GenBank/DDBJ whole genome shotgun (WGS) entry which is preliminary data.</text>
</comment>
<evidence type="ECO:0000256" key="3">
    <source>
        <dbReference type="ARBA" id="ARBA00023002"/>
    </source>
</evidence>
<feature type="binding site" evidence="5">
    <location>
        <position position="74"/>
    </location>
    <ligand>
        <name>NADPH</name>
        <dbReference type="ChEBI" id="CHEBI:57783"/>
    </ligand>
</feature>
<gene>
    <name evidence="7" type="ORF">F3087_27220</name>
</gene>
<feature type="binding site" evidence="5">
    <location>
        <position position="81"/>
    </location>
    <ligand>
        <name>FAD</name>
        <dbReference type="ChEBI" id="CHEBI:57692"/>
    </ligand>
</feature>
<feature type="domain" description="FAD-binding" evidence="6">
    <location>
        <begin position="37"/>
        <end position="358"/>
    </location>
</feature>
<dbReference type="InterPro" id="IPR036188">
    <property type="entry name" value="FAD/NAD-bd_sf"/>
</dbReference>
<keyword evidence="8" id="KW-1185">Reference proteome</keyword>
<dbReference type="OrthoDB" id="4568714at2"/>
<dbReference type="EC" id="1.14.13.-" evidence="5"/>
<keyword evidence="5" id="KW-0963">Cytoplasm</keyword>
<evidence type="ECO:0000256" key="4">
    <source>
        <dbReference type="ARBA" id="ARBA00023033"/>
    </source>
</evidence>
<dbReference type="Proteomes" id="UP000323876">
    <property type="component" value="Unassembled WGS sequence"/>
</dbReference>
<keyword evidence="4 5" id="KW-0503">Monooxygenase</keyword>
<evidence type="ECO:0000256" key="2">
    <source>
        <dbReference type="ARBA" id="ARBA00022827"/>
    </source>
</evidence>
<comment type="cofactor">
    <cofactor evidence="5">
        <name>FAD</name>
        <dbReference type="ChEBI" id="CHEBI:57692"/>
    </cofactor>
</comment>
<comment type="subunit">
    <text evidence="5">Monomer.</text>
</comment>
<keyword evidence="3 5" id="KW-0560">Oxidoreductase</keyword>
<evidence type="ECO:0000313" key="8">
    <source>
        <dbReference type="Proteomes" id="UP000323876"/>
    </source>
</evidence>
<reference evidence="7 8" key="1">
    <citation type="submission" date="2019-09" db="EMBL/GenBank/DDBJ databases">
        <authorList>
            <person name="Wang X."/>
        </authorList>
    </citation>
    <scope>NUCLEOTIDE SEQUENCE [LARGE SCALE GENOMIC DNA]</scope>
    <source>
        <strain evidence="7 8">CICC 11023</strain>
    </source>
</reference>
<keyword evidence="5" id="KW-0521">NADP</keyword>
<feature type="binding site" evidence="5">
    <location>
        <position position="137"/>
    </location>
    <ligand>
        <name>FAD</name>
        <dbReference type="ChEBI" id="CHEBI:57692"/>
    </ligand>
</feature>
<dbReference type="SUPFAM" id="SSF51905">
    <property type="entry name" value="FAD/NAD(P)-binding domain"/>
    <property type="match status" value="1"/>
</dbReference>
<protein>
    <recommendedName>
        <fullName evidence="5">Flavin-dependent monooxygenase</fullName>
    </recommendedName>
    <alternativeName>
        <fullName evidence="5">TetX monooxygenase</fullName>
        <shortName evidence="5">TetX</shortName>
        <ecNumber evidence="5">1.14.13.-</ecNumber>
    </alternativeName>
</protein>
<comment type="domain">
    <text evidence="5">Consists of an N-terminal FAD-binding domain with a Rossman fold and a C-terminal substrate-binding domain.</text>
</comment>
<dbReference type="PANTHER" id="PTHR46972:SF1">
    <property type="entry name" value="FAD DEPENDENT OXIDOREDUCTASE DOMAIN-CONTAINING PROTEIN"/>
    <property type="match status" value="1"/>
</dbReference>
<accession>A0A5N0E7E3</accession>
<comment type="function">
    <text evidence="5">An FAD-requiring monooxygenase active on some tetracycline antibiotic derivatives, which leads to their inactivation. Hydroxylates carbon 11a of tetracycline and some analogs.</text>
</comment>
<evidence type="ECO:0000313" key="7">
    <source>
        <dbReference type="EMBL" id="KAA8885352.1"/>
    </source>
</evidence>
<dbReference type="InterPro" id="IPR002938">
    <property type="entry name" value="FAD-bd"/>
</dbReference>
<proteinExistence type="inferred from homology"/>
<feature type="binding site" evidence="5">
    <location>
        <position position="329"/>
    </location>
    <ligand>
        <name>FAD</name>
        <dbReference type="ChEBI" id="CHEBI:57692"/>
    </ligand>
</feature>
<comment type="catalytic activity">
    <reaction evidence="5">
        <text>a tetracycline + NADPH + O2 + H(+) = an 11a-hydroxytetracycline + NADP(+) + H2O</text>
        <dbReference type="Rhea" id="RHEA:61444"/>
        <dbReference type="ChEBI" id="CHEBI:15377"/>
        <dbReference type="ChEBI" id="CHEBI:15378"/>
        <dbReference type="ChEBI" id="CHEBI:15379"/>
        <dbReference type="ChEBI" id="CHEBI:57783"/>
        <dbReference type="ChEBI" id="CHEBI:58349"/>
        <dbReference type="ChEBI" id="CHEBI:144644"/>
        <dbReference type="ChEBI" id="CHEBI:144645"/>
    </reaction>
</comment>
<sequence>MTSAAGSTQARCTCHDSARCEPEDVHQEELAGAITSTPVTIIGAGLAGLTLARVLHVHGIPATVYEAEAAPTARTQGGMLDIHEYNGQLAIEAAGLMDEFRSLALAGHQATRILDPQGTVLWDKADDGTGGRPEVQRGELRRMLLDSLPPETVRWGHKVSSVRSLGEGCHEVTFANGSTISTGLLVGADGAWSRIRPLLSDAVPEYTGESFVETWLYASDDWHPAAAKAVGAGSLIATTPDRSINAQRERGGTLHTYVILTRPQDWFATIDFTDPDAATARIAREFDDWAPELTALITETDTPPVLRPSFTLPIGHRWDRHPGATLIGDAAHLMPPDGEGANNAMLDGAELGNALATHPTDPETALAEFEQSMFTRTTTPTNGAEFIEHLFGDNPPQKLLDLFIGPDPKLP</sequence>
<dbReference type="Pfam" id="PF01494">
    <property type="entry name" value="FAD_binding_3"/>
    <property type="match status" value="1"/>
</dbReference>
<evidence type="ECO:0000256" key="5">
    <source>
        <dbReference type="HAMAP-Rule" id="MF_00845"/>
    </source>
</evidence>
<keyword evidence="2 5" id="KW-0274">FAD</keyword>
<evidence type="ECO:0000256" key="1">
    <source>
        <dbReference type="ARBA" id="ARBA00022630"/>
    </source>
</evidence>
<dbReference type="GO" id="GO:0004497">
    <property type="term" value="F:monooxygenase activity"/>
    <property type="evidence" value="ECO:0007669"/>
    <property type="project" value="UniProtKB-UniRule"/>
</dbReference>
<dbReference type="InterPro" id="IPR043683">
    <property type="entry name" value="TetX_monooxygenase"/>
</dbReference>
<dbReference type="GO" id="GO:0046677">
    <property type="term" value="P:response to antibiotic"/>
    <property type="evidence" value="ECO:0007669"/>
    <property type="project" value="InterPro"/>
</dbReference>
<name>A0A5N0E7E3_9NOCA</name>
<dbReference type="EMBL" id="VXLC01000015">
    <property type="protein sequence ID" value="KAA8885352.1"/>
    <property type="molecule type" value="Genomic_DNA"/>
</dbReference>
<dbReference type="GO" id="GO:0071949">
    <property type="term" value="F:FAD binding"/>
    <property type="evidence" value="ECO:0007669"/>
    <property type="project" value="InterPro"/>
</dbReference>
<keyword evidence="1 5" id="KW-0285">Flavoprotein</keyword>
<dbReference type="HAMAP" id="MF_00845">
    <property type="entry name" value="TetX_monooxygenase"/>
    <property type="match status" value="1"/>
</dbReference>
<dbReference type="PRINTS" id="PR00420">
    <property type="entry name" value="RNGMNOXGNASE"/>
</dbReference>
<comment type="similarity">
    <text evidence="5">Belongs to the aromatic-ring hydroxylase family. TetX subfamily.</text>
</comment>